<sequence>VGEAEVEDLVAVLRQRLNFHAGDGVGQPLELAIPGRHTWVSWDVPGYWIVSVEKVLPEHFVLRHGMPLPAYEPLFRVAGVLLSSHSAVLISNLRRPTAHRAQKLLALMKFTVAKCT</sequence>
<keyword evidence="2" id="KW-1185">Reference proteome</keyword>
<dbReference type="Ensembl" id="ENSPMRT00000022686.1">
    <property type="protein sequence ID" value="ENSPMRP00000021373.1"/>
    <property type="gene ID" value="ENSPMRG00000013880.1"/>
</dbReference>
<organism evidence="1 2">
    <name type="scientific">Podarcis muralis</name>
    <name type="common">Wall lizard</name>
    <name type="synonym">Lacerta muralis</name>
    <dbReference type="NCBI Taxonomy" id="64176"/>
    <lineage>
        <taxon>Eukaryota</taxon>
        <taxon>Metazoa</taxon>
        <taxon>Chordata</taxon>
        <taxon>Craniata</taxon>
        <taxon>Vertebrata</taxon>
        <taxon>Euteleostomi</taxon>
        <taxon>Lepidosauria</taxon>
        <taxon>Squamata</taxon>
        <taxon>Bifurcata</taxon>
        <taxon>Unidentata</taxon>
        <taxon>Episquamata</taxon>
        <taxon>Laterata</taxon>
        <taxon>Lacertibaenia</taxon>
        <taxon>Lacertidae</taxon>
        <taxon>Podarcis</taxon>
    </lineage>
</organism>
<reference evidence="1" key="2">
    <citation type="submission" date="2025-08" db="UniProtKB">
        <authorList>
            <consortium name="Ensembl"/>
        </authorList>
    </citation>
    <scope>IDENTIFICATION</scope>
</reference>
<dbReference type="AlphaFoldDB" id="A0A670JA59"/>
<accession>A0A670JA59</accession>
<proteinExistence type="predicted"/>
<name>A0A670JA59_PODMU</name>
<reference evidence="1 2" key="1">
    <citation type="journal article" date="2019" name="Proc. Natl. Acad. Sci. U.S.A.">
        <title>Regulatory changes in pterin and carotenoid genes underlie balanced color polymorphisms in the wall lizard.</title>
        <authorList>
            <person name="Andrade P."/>
            <person name="Pinho C."/>
            <person name="Perez I de Lanuza G."/>
            <person name="Afonso S."/>
            <person name="Brejcha J."/>
            <person name="Rubin C.J."/>
            <person name="Wallerman O."/>
            <person name="Pereira P."/>
            <person name="Sabatino S.J."/>
            <person name="Bellati A."/>
            <person name="Pellitteri-Rosa D."/>
            <person name="Bosakova Z."/>
            <person name="Bunikis I."/>
            <person name="Carretero M.A."/>
            <person name="Feiner N."/>
            <person name="Marsik P."/>
            <person name="Pauperio F."/>
            <person name="Salvi D."/>
            <person name="Soler L."/>
            <person name="While G.M."/>
            <person name="Uller T."/>
            <person name="Font E."/>
            <person name="Andersson L."/>
            <person name="Carneiro M."/>
        </authorList>
    </citation>
    <scope>NUCLEOTIDE SEQUENCE</scope>
</reference>
<dbReference type="GeneTree" id="ENSGT00990000203858"/>
<dbReference type="Proteomes" id="UP000472272">
    <property type="component" value="Chromosome 12"/>
</dbReference>
<reference evidence="1" key="3">
    <citation type="submission" date="2025-09" db="UniProtKB">
        <authorList>
            <consortium name="Ensembl"/>
        </authorList>
    </citation>
    <scope>IDENTIFICATION</scope>
</reference>
<evidence type="ECO:0000313" key="2">
    <source>
        <dbReference type="Proteomes" id="UP000472272"/>
    </source>
</evidence>
<protein>
    <submittedName>
        <fullName evidence="1">Uncharacterized protein</fullName>
    </submittedName>
</protein>
<evidence type="ECO:0000313" key="1">
    <source>
        <dbReference type="Ensembl" id="ENSPMRP00000021373.1"/>
    </source>
</evidence>